<dbReference type="AlphaFoldDB" id="A0A848N5J8"/>
<keyword evidence="10 11" id="KW-0030">Aminoacyl-tRNA synthetase</keyword>
<proteinExistence type="inferred from homology"/>
<keyword evidence="3 11" id="KW-0436">Ligase</keyword>
<evidence type="ECO:0000256" key="7">
    <source>
        <dbReference type="ARBA" id="ARBA00022840"/>
    </source>
</evidence>
<feature type="binding site" evidence="11">
    <location>
        <position position="568"/>
    </location>
    <ligand>
        <name>Zn(2+)</name>
        <dbReference type="ChEBI" id="CHEBI:29105"/>
    </ligand>
</feature>
<dbReference type="SUPFAM" id="SSF50447">
    <property type="entry name" value="Translation proteins"/>
    <property type="match status" value="1"/>
</dbReference>
<comment type="cofactor">
    <cofactor evidence="11">
        <name>Zn(2+)</name>
        <dbReference type="ChEBI" id="CHEBI:29105"/>
    </cofactor>
    <text evidence="11">Binds 1 zinc ion per subunit.</text>
</comment>
<sequence length="867" mass="97669">MTSQEIRQQFLDYFKSKNHLIVPSAPIVLKDDPTLMFSNSGMTQFKDYFLGYKEPKAPRIADTQKCLRVSGKHNDLDDVGRDTYHHTMFEMLGNWSFGDYFKKDAIDFAWELLTEVYGIPKENLYVTIFEGDATENLERDQDAYNFWKSHISEDRIINGNKKDNFWEMGESGPCGPCSEIHVDLRTPEEKAKVSGLELVNNDHPQVVEVWNLVFMEFNRKADKSLEKLPQQHVDTGMGFERLCMALQGKSSNYDTDVFTPLIAKVEELSGKKYTGILEDEKDIAIRVVVDHIRAVSFAIADGQLPSNGGAGYVIRRILRRGISYSYRFLDMKEPFLFELVGVLQNQMGKFFPELEKQGKLVTEVIKSEEESFLKTIETGLIRVEKLIQQTISEGSKVLPSVEVFELYDTYGFPDDLTRIIAEEKGLTIDIEGFNAEMEKQKQRSKKDSASKVYDWVVLEEKPENFVGYDQIEAETYITRYRKVENKDGEFYQVVLSNSPFYPEGGGQIGDKGVLENAVESFEVLETKKENGLIISLINGLPKDAGAVFYAKVNATERKNSQANHSVTHLLHEALREVLGTHVEQKGSFVGPDYLRFDFSHFSKMTEEELALIEEKVNAKIKENIALQEFRNIPIQEAIDKGAMALFGEKYGDNVRMIQFGTSKELCGGTHVKNTSEIGHFKINSESSVAAGIRRIEAISGDKSEEYFRNLEKQMMDISQLLKSKDPVKSIEKLMEENAALKSEVDALKKEKAKGEIGEWKTAYEHKGDKQLLVKKTSLDAGSVKDIVFQLKKEIPTSVTIVLSDYDGKPMITVGISDDLSASYQAGTIVKDLAKEIQGGGGGNPGFATAGGKNLDGLENAYQKALNY</sequence>
<keyword evidence="9 11" id="KW-0648">Protein biosynthesis</keyword>
<dbReference type="PRINTS" id="PR00980">
    <property type="entry name" value="TRNASYNTHALA"/>
</dbReference>
<dbReference type="EC" id="6.1.1.7" evidence="11"/>
<keyword evidence="11" id="KW-0963">Cytoplasm</keyword>
<dbReference type="Pfam" id="PF07973">
    <property type="entry name" value="tRNA_SAD"/>
    <property type="match status" value="1"/>
</dbReference>
<dbReference type="InterPro" id="IPR003156">
    <property type="entry name" value="DHHA1_dom"/>
</dbReference>
<organism evidence="13 14">
    <name type="scientific">Chryseobacterium aquaticum</name>
    <dbReference type="NCBI Taxonomy" id="452084"/>
    <lineage>
        <taxon>Bacteria</taxon>
        <taxon>Pseudomonadati</taxon>
        <taxon>Bacteroidota</taxon>
        <taxon>Flavobacteriia</taxon>
        <taxon>Flavobacteriales</taxon>
        <taxon>Weeksellaceae</taxon>
        <taxon>Chryseobacterium group</taxon>
        <taxon>Chryseobacterium</taxon>
    </lineage>
</organism>
<evidence type="ECO:0000256" key="4">
    <source>
        <dbReference type="ARBA" id="ARBA00022723"/>
    </source>
</evidence>
<dbReference type="HAMAP" id="MF_00036_B">
    <property type="entry name" value="Ala_tRNA_synth_B"/>
    <property type="match status" value="1"/>
</dbReference>
<evidence type="ECO:0000256" key="11">
    <source>
        <dbReference type="HAMAP-Rule" id="MF_00036"/>
    </source>
</evidence>
<dbReference type="NCBIfam" id="TIGR00344">
    <property type="entry name" value="alaS"/>
    <property type="match status" value="1"/>
</dbReference>
<dbReference type="GO" id="GO:0004813">
    <property type="term" value="F:alanine-tRNA ligase activity"/>
    <property type="evidence" value="ECO:0007669"/>
    <property type="project" value="UniProtKB-UniRule"/>
</dbReference>
<dbReference type="Pfam" id="PF01411">
    <property type="entry name" value="tRNA-synt_2c"/>
    <property type="match status" value="1"/>
</dbReference>
<dbReference type="SUPFAM" id="SSF55681">
    <property type="entry name" value="Class II aaRS and biotin synthetases"/>
    <property type="match status" value="1"/>
</dbReference>
<name>A0A848N5J8_9FLAO</name>
<dbReference type="InterPro" id="IPR009000">
    <property type="entry name" value="Transl_B-barrel_sf"/>
</dbReference>
<dbReference type="InterPro" id="IPR002318">
    <property type="entry name" value="Ala-tRNA-lgiase_IIc"/>
</dbReference>
<dbReference type="FunFam" id="3.30.54.20:FF:000001">
    <property type="entry name" value="Alanine--tRNA ligase"/>
    <property type="match status" value="1"/>
</dbReference>
<dbReference type="CDD" id="cd00673">
    <property type="entry name" value="AlaRS_core"/>
    <property type="match status" value="1"/>
</dbReference>
<dbReference type="Gene3D" id="3.30.54.20">
    <property type="match status" value="1"/>
</dbReference>
<comment type="similarity">
    <text evidence="1 11">Belongs to the class-II aminoacyl-tRNA synthetase family.</text>
</comment>
<keyword evidence="8 11" id="KW-0694">RNA-binding</keyword>
<accession>A0A848N5J8</accession>
<dbReference type="FunFam" id="3.30.980.10:FF:000004">
    <property type="entry name" value="Alanine--tRNA ligase, cytoplasmic"/>
    <property type="match status" value="1"/>
</dbReference>
<gene>
    <name evidence="11 13" type="primary">alaS</name>
    <name evidence="13" type="ORF">HIO71_06870</name>
</gene>
<comment type="caution">
    <text evidence="13">The sequence shown here is derived from an EMBL/GenBank/DDBJ whole genome shotgun (WGS) entry which is preliminary data.</text>
</comment>
<evidence type="ECO:0000259" key="12">
    <source>
        <dbReference type="PROSITE" id="PS50860"/>
    </source>
</evidence>
<dbReference type="Gene3D" id="2.40.30.130">
    <property type="match status" value="1"/>
</dbReference>
<dbReference type="InterPro" id="IPR018162">
    <property type="entry name" value="Ala-tRNA-ligase_IIc_anticod-bd"/>
</dbReference>
<dbReference type="GO" id="GO:0005524">
    <property type="term" value="F:ATP binding"/>
    <property type="evidence" value="ECO:0007669"/>
    <property type="project" value="UniProtKB-UniRule"/>
</dbReference>
<feature type="binding site" evidence="11">
    <location>
        <position position="670"/>
    </location>
    <ligand>
        <name>Zn(2+)</name>
        <dbReference type="ChEBI" id="CHEBI:29105"/>
    </ligand>
</feature>
<dbReference type="GO" id="GO:0002161">
    <property type="term" value="F:aminoacyl-tRNA deacylase activity"/>
    <property type="evidence" value="ECO:0007669"/>
    <property type="project" value="TreeGrafter"/>
</dbReference>
<dbReference type="SUPFAM" id="SSF101353">
    <property type="entry name" value="Putative anticodon-binding domain of alanyl-tRNA synthetase (AlaRS)"/>
    <property type="match status" value="1"/>
</dbReference>
<evidence type="ECO:0000256" key="5">
    <source>
        <dbReference type="ARBA" id="ARBA00022741"/>
    </source>
</evidence>
<dbReference type="PANTHER" id="PTHR11777">
    <property type="entry name" value="ALANYL-TRNA SYNTHETASE"/>
    <property type="match status" value="1"/>
</dbReference>
<dbReference type="PANTHER" id="PTHR11777:SF9">
    <property type="entry name" value="ALANINE--TRNA LIGASE, CYTOPLASMIC"/>
    <property type="match status" value="1"/>
</dbReference>
<dbReference type="GO" id="GO:0000049">
    <property type="term" value="F:tRNA binding"/>
    <property type="evidence" value="ECO:0007669"/>
    <property type="project" value="UniProtKB-KW"/>
</dbReference>
<dbReference type="PROSITE" id="PS50860">
    <property type="entry name" value="AA_TRNA_LIGASE_II_ALA"/>
    <property type="match status" value="1"/>
</dbReference>
<dbReference type="Pfam" id="PF02272">
    <property type="entry name" value="DHHA1"/>
    <property type="match status" value="1"/>
</dbReference>
<feature type="binding site" evidence="11">
    <location>
        <position position="666"/>
    </location>
    <ligand>
        <name>Zn(2+)</name>
        <dbReference type="ChEBI" id="CHEBI:29105"/>
    </ligand>
</feature>
<dbReference type="InterPro" id="IPR018164">
    <property type="entry name" value="Ala-tRNA-synth_IIc_N"/>
</dbReference>
<reference evidence="13 14" key="1">
    <citation type="submission" date="2020-04" db="EMBL/GenBank/DDBJ databases">
        <title>Genome analysis and antimicrobial resistance characteristics of Chryseobacterium aquaticum isolated from farmed salmonids.</title>
        <authorList>
            <person name="Saticioglu I.B."/>
            <person name="Duman M."/>
            <person name="Altun S."/>
        </authorList>
    </citation>
    <scope>NUCLEOTIDE SEQUENCE [LARGE SCALE GENOMIC DNA]</scope>
    <source>
        <strain evidence="13 14">C-174</strain>
    </source>
</reference>
<dbReference type="InterPro" id="IPR023033">
    <property type="entry name" value="Ala_tRNA_ligase_euk/bac"/>
</dbReference>
<keyword evidence="2 11" id="KW-0820">tRNA-binding</keyword>
<evidence type="ECO:0000256" key="9">
    <source>
        <dbReference type="ARBA" id="ARBA00022917"/>
    </source>
</evidence>
<keyword evidence="5 11" id="KW-0547">Nucleotide-binding</keyword>
<evidence type="ECO:0000256" key="8">
    <source>
        <dbReference type="ARBA" id="ARBA00022884"/>
    </source>
</evidence>
<dbReference type="FunFam" id="3.10.310.40:FF:000001">
    <property type="entry name" value="Alanine--tRNA ligase"/>
    <property type="match status" value="1"/>
</dbReference>
<comment type="subcellular location">
    <subcellularLocation>
        <location evidence="11">Cytoplasm</location>
    </subcellularLocation>
</comment>
<feature type="binding site" evidence="11">
    <location>
        <position position="564"/>
    </location>
    <ligand>
        <name>Zn(2+)</name>
        <dbReference type="ChEBI" id="CHEBI:29105"/>
    </ligand>
</feature>
<dbReference type="InterPro" id="IPR050058">
    <property type="entry name" value="Ala-tRNA_ligase"/>
</dbReference>
<comment type="catalytic activity">
    <reaction evidence="11">
        <text>tRNA(Ala) + L-alanine + ATP = L-alanyl-tRNA(Ala) + AMP + diphosphate</text>
        <dbReference type="Rhea" id="RHEA:12540"/>
        <dbReference type="Rhea" id="RHEA-COMP:9657"/>
        <dbReference type="Rhea" id="RHEA-COMP:9923"/>
        <dbReference type="ChEBI" id="CHEBI:30616"/>
        <dbReference type="ChEBI" id="CHEBI:33019"/>
        <dbReference type="ChEBI" id="CHEBI:57972"/>
        <dbReference type="ChEBI" id="CHEBI:78442"/>
        <dbReference type="ChEBI" id="CHEBI:78497"/>
        <dbReference type="ChEBI" id="CHEBI:456215"/>
        <dbReference type="EC" id="6.1.1.7"/>
    </reaction>
</comment>
<dbReference type="GO" id="GO:0008270">
    <property type="term" value="F:zinc ion binding"/>
    <property type="evidence" value="ECO:0007669"/>
    <property type="project" value="UniProtKB-UniRule"/>
</dbReference>
<dbReference type="GO" id="GO:0006419">
    <property type="term" value="P:alanyl-tRNA aminoacylation"/>
    <property type="evidence" value="ECO:0007669"/>
    <property type="project" value="UniProtKB-UniRule"/>
</dbReference>
<evidence type="ECO:0000256" key="1">
    <source>
        <dbReference type="ARBA" id="ARBA00008226"/>
    </source>
</evidence>
<comment type="function">
    <text evidence="11">Catalyzes the attachment of alanine to tRNA(Ala) in a two-step reaction: alanine is first activated by ATP to form Ala-AMP and then transferred to the acceptor end of tRNA(Ala). Also edits incorrectly charged Ser-tRNA(Ala) and Gly-tRNA(Ala) via its editing domain.</text>
</comment>
<evidence type="ECO:0000256" key="6">
    <source>
        <dbReference type="ARBA" id="ARBA00022833"/>
    </source>
</evidence>
<dbReference type="FunFam" id="3.30.930.10:FF:000011">
    <property type="entry name" value="Alanine--tRNA ligase, cytoplasmic"/>
    <property type="match status" value="1"/>
</dbReference>
<evidence type="ECO:0000256" key="2">
    <source>
        <dbReference type="ARBA" id="ARBA00022555"/>
    </source>
</evidence>
<dbReference type="Gene3D" id="3.10.310.40">
    <property type="match status" value="1"/>
</dbReference>
<dbReference type="InterPro" id="IPR012947">
    <property type="entry name" value="tRNA_SAD"/>
</dbReference>
<dbReference type="GO" id="GO:0005737">
    <property type="term" value="C:cytoplasm"/>
    <property type="evidence" value="ECO:0007669"/>
    <property type="project" value="UniProtKB-SubCell"/>
</dbReference>
<dbReference type="InterPro" id="IPR018165">
    <property type="entry name" value="Ala-tRNA-synth_IIc_core"/>
</dbReference>
<dbReference type="Gene3D" id="3.30.930.10">
    <property type="entry name" value="Bira Bifunctional Protein, Domain 2"/>
    <property type="match status" value="1"/>
</dbReference>
<dbReference type="Proteomes" id="UP000548067">
    <property type="component" value="Unassembled WGS sequence"/>
</dbReference>
<protein>
    <recommendedName>
        <fullName evidence="11">Alanine--tRNA ligase</fullName>
        <ecNumber evidence="11">6.1.1.7</ecNumber>
    </recommendedName>
    <alternativeName>
        <fullName evidence="11">Alanyl-tRNA synthetase</fullName>
        <shortName evidence="11">AlaRS</shortName>
    </alternativeName>
</protein>
<dbReference type="InterPro" id="IPR018163">
    <property type="entry name" value="Thr/Ala-tRNA-synth_IIc_edit"/>
</dbReference>
<evidence type="ECO:0000313" key="14">
    <source>
        <dbReference type="Proteomes" id="UP000548067"/>
    </source>
</evidence>
<dbReference type="EMBL" id="JABCJF010000003">
    <property type="protein sequence ID" value="NMR33930.1"/>
    <property type="molecule type" value="Genomic_DNA"/>
</dbReference>
<dbReference type="InterPro" id="IPR045864">
    <property type="entry name" value="aa-tRNA-synth_II/BPL/LPL"/>
</dbReference>
<dbReference type="Gene3D" id="3.30.980.10">
    <property type="entry name" value="Threonyl-trna Synthetase, Chain A, domain 2"/>
    <property type="match status" value="1"/>
</dbReference>
<evidence type="ECO:0000256" key="3">
    <source>
        <dbReference type="ARBA" id="ARBA00022598"/>
    </source>
</evidence>
<dbReference type="SUPFAM" id="SSF55186">
    <property type="entry name" value="ThrRS/AlaRS common domain"/>
    <property type="match status" value="1"/>
</dbReference>
<keyword evidence="4 11" id="KW-0479">Metal-binding</keyword>
<evidence type="ECO:0000313" key="13">
    <source>
        <dbReference type="EMBL" id="NMR33930.1"/>
    </source>
</evidence>
<feature type="domain" description="Alanyl-transfer RNA synthetases family profile" evidence="12">
    <location>
        <begin position="1"/>
        <end position="709"/>
    </location>
</feature>
<comment type="domain">
    <text evidence="11">Consists of three domains; the N-terminal catalytic domain, the editing domain and the C-terminal C-Ala domain. The editing domain removes incorrectly charged amino acids, while the C-Ala domain, along with tRNA(Ala), serves as a bridge to cooperatively bring together the editing and aminoacylation centers thus stimulating deacylation of misacylated tRNAs.</text>
</comment>
<dbReference type="SMART" id="SM00863">
    <property type="entry name" value="tRNA_SAD"/>
    <property type="match status" value="1"/>
</dbReference>
<keyword evidence="6 11" id="KW-0862">Zinc</keyword>
<dbReference type="RefSeq" id="WP_169320858.1">
    <property type="nucleotide sequence ID" value="NZ_JABCJF010000003.1"/>
</dbReference>
<keyword evidence="7 11" id="KW-0067">ATP-binding</keyword>
<evidence type="ECO:0000256" key="10">
    <source>
        <dbReference type="ARBA" id="ARBA00023146"/>
    </source>
</evidence>